<dbReference type="Gene3D" id="1.20.1020.10">
    <property type="entry name" value="TAZ domain"/>
    <property type="match status" value="1"/>
</dbReference>
<keyword evidence="4 10" id="KW-0479">Metal-binding</keyword>
<evidence type="ECO:0000256" key="1">
    <source>
        <dbReference type="ARBA" id="ARBA00004123"/>
    </source>
</evidence>
<dbReference type="InterPro" id="IPR000197">
    <property type="entry name" value="Znf_TAZ"/>
</dbReference>
<accession>A0ABD1K012</accession>
<reference evidence="13 14" key="1">
    <citation type="submission" date="2024-09" db="EMBL/GenBank/DDBJ databases">
        <title>A chromosome-level genome assembly of Gray's grenadier anchovy, Coilia grayii.</title>
        <authorList>
            <person name="Fu Z."/>
        </authorList>
    </citation>
    <scope>NUCLEOTIDE SEQUENCE [LARGE SCALE GENOMIC DNA]</scope>
    <source>
        <strain evidence="13">G4</strain>
        <tissue evidence="13">Muscle</tissue>
    </source>
</reference>
<organism evidence="13 14">
    <name type="scientific">Coilia grayii</name>
    <name type="common">Gray's grenadier anchovy</name>
    <dbReference type="NCBI Taxonomy" id="363190"/>
    <lineage>
        <taxon>Eukaryota</taxon>
        <taxon>Metazoa</taxon>
        <taxon>Chordata</taxon>
        <taxon>Craniata</taxon>
        <taxon>Vertebrata</taxon>
        <taxon>Euteleostomi</taxon>
        <taxon>Actinopterygii</taxon>
        <taxon>Neopterygii</taxon>
        <taxon>Teleostei</taxon>
        <taxon>Clupei</taxon>
        <taxon>Clupeiformes</taxon>
        <taxon>Clupeoidei</taxon>
        <taxon>Engraulidae</taxon>
        <taxon>Coilinae</taxon>
        <taxon>Coilia</taxon>
    </lineage>
</organism>
<protein>
    <recommendedName>
        <fullName evidence="2">histone acetyltransferase</fullName>
        <ecNumber evidence="2">2.3.1.48</ecNumber>
    </recommendedName>
</protein>
<dbReference type="PANTHER" id="PTHR13808">
    <property type="entry name" value="CBP/P300-RELATED"/>
    <property type="match status" value="1"/>
</dbReference>
<dbReference type="SUPFAM" id="SSF57933">
    <property type="entry name" value="TAZ domain"/>
    <property type="match status" value="1"/>
</dbReference>
<feature type="region of interest" description="Disordered" evidence="11">
    <location>
        <begin position="33"/>
        <end position="94"/>
    </location>
</feature>
<evidence type="ECO:0000256" key="5">
    <source>
        <dbReference type="ARBA" id="ARBA00022771"/>
    </source>
</evidence>
<evidence type="ECO:0000256" key="4">
    <source>
        <dbReference type="ARBA" id="ARBA00022723"/>
    </source>
</evidence>
<name>A0ABD1K012_9TELE</name>
<dbReference type="Pfam" id="PF02135">
    <property type="entry name" value="zf-TAZ"/>
    <property type="match status" value="1"/>
</dbReference>
<proteinExistence type="predicted"/>
<evidence type="ECO:0000256" key="6">
    <source>
        <dbReference type="ARBA" id="ARBA00022833"/>
    </source>
</evidence>
<dbReference type="InterPro" id="IPR035898">
    <property type="entry name" value="TAZ_dom_sf"/>
</dbReference>
<keyword evidence="14" id="KW-1185">Reference proteome</keyword>
<evidence type="ECO:0000256" key="8">
    <source>
        <dbReference type="ARBA" id="ARBA00023163"/>
    </source>
</evidence>
<evidence type="ECO:0000256" key="7">
    <source>
        <dbReference type="ARBA" id="ARBA00023015"/>
    </source>
</evidence>
<feature type="domain" description="TAZ-type" evidence="12">
    <location>
        <begin position="87"/>
        <end position="168"/>
    </location>
</feature>
<dbReference type="GO" id="GO:0008270">
    <property type="term" value="F:zinc ion binding"/>
    <property type="evidence" value="ECO:0007669"/>
    <property type="project" value="UniProtKB-KW"/>
</dbReference>
<dbReference type="PROSITE" id="PS50134">
    <property type="entry name" value="ZF_TAZ"/>
    <property type="match status" value="1"/>
</dbReference>
<dbReference type="SMART" id="SM00551">
    <property type="entry name" value="ZnF_TAZ"/>
    <property type="match status" value="1"/>
</dbReference>
<dbReference type="GO" id="GO:0005634">
    <property type="term" value="C:nucleus"/>
    <property type="evidence" value="ECO:0007669"/>
    <property type="project" value="UniProtKB-SubCell"/>
</dbReference>
<dbReference type="InterPro" id="IPR013178">
    <property type="entry name" value="Histone_AcTrfase_Rtt109/CBP"/>
</dbReference>
<evidence type="ECO:0000313" key="14">
    <source>
        <dbReference type="Proteomes" id="UP001591681"/>
    </source>
</evidence>
<comment type="subcellular location">
    <subcellularLocation>
        <location evidence="1">Nucleus</location>
    </subcellularLocation>
</comment>
<keyword evidence="8" id="KW-0804">Transcription</keyword>
<keyword evidence="7" id="KW-0805">Transcription regulation</keyword>
<comment type="caution">
    <text evidence="13">The sequence shown here is derived from an EMBL/GenBank/DDBJ whole genome shotgun (WGS) entry which is preliminary data.</text>
</comment>
<evidence type="ECO:0000256" key="9">
    <source>
        <dbReference type="ARBA" id="ARBA00023242"/>
    </source>
</evidence>
<keyword evidence="6 10" id="KW-0862">Zinc</keyword>
<keyword evidence="9" id="KW-0539">Nucleus</keyword>
<dbReference type="PANTHER" id="PTHR13808:SF29">
    <property type="entry name" value="HISTONE ACETYLTRANSFERASE P300"/>
    <property type="match status" value="1"/>
</dbReference>
<keyword evidence="5 10" id="KW-0863">Zinc-finger</keyword>
<evidence type="ECO:0000256" key="2">
    <source>
        <dbReference type="ARBA" id="ARBA00013184"/>
    </source>
</evidence>
<evidence type="ECO:0000313" key="13">
    <source>
        <dbReference type="EMBL" id="KAL2092474.1"/>
    </source>
</evidence>
<dbReference type="GO" id="GO:0004402">
    <property type="term" value="F:histone acetyltransferase activity"/>
    <property type="evidence" value="ECO:0007669"/>
    <property type="project" value="UniProtKB-ARBA"/>
</dbReference>
<gene>
    <name evidence="13" type="ORF">ACEWY4_012272</name>
</gene>
<evidence type="ECO:0000256" key="10">
    <source>
        <dbReference type="PROSITE-ProRule" id="PRU00203"/>
    </source>
</evidence>
<evidence type="ECO:0000259" key="12">
    <source>
        <dbReference type="PROSITE" id="PS50134"/>
    </source>
</evidence>
<feature type="zinc finger region" description="TAZ-type" evidence="10">
    <location>
        <begin position="87"/>
        <end position="168"/>
    </location>
</feature>
<evidence type="ECO:0000256" key="11">
    <source>
        <dbReference type="SAM" id="MobiDB-lite"/>
    </source>
</evidence>
<dbReference type="Proteomes" id="UP001591681">
    <property type="component" value="Unassembled WGS sequence"/>
</dbReference>
<dbReference type="AlphaFoldDB" id="A0ABD1K012"/>
<keyword evidence="3" id="KW-0808">Transferase</keyword>
<dbReference type="EMBL" id="JBHFQA010000010">
    <property type="protein sequence ID" value="KAL2092474.1"/>
    <property type="molecule type" value="Genomic_DNA"/>
</dbReference>
<dbReference type="EC" id="2.3.1.48" evidence="2"/>
<evidence type="ECO:0000256" key="3">
    <source>
        <dbReference type="ARBA" id="ARBA00022679"/>
    </source>
</evidence>
<feature type="compositionally biased region" description="Basic and acidic residues" evidence="11">
    <location>
        <begin position="50"/>
        <end position="66"/>
    </location>
</feature>
<sequence>MSEFWLTLILFGGRIRIPLENQQVICTRRTRSTIESAHPAKKPWSSTETEDLKQDKDQSHEHKLEKAAMGPDDLIKGQDAATAQKAAEMRQQSAQRSIPSLLHAVQCRASNCSLPSCQKMKRALQHTTVCKDNTSGGCRRCNKLIALCRDHALHCQENKCPVPFCASIKQTMQQHLLQQKLQELQKLQVLVARQRLQQRVYRIQRMARMRAVSGPAAG</sequence>